<evidence type="ECO:0000256" key="3">
    <source>
        <dbReference type="ARBA" id="ARBA00023163"/>
    </source>
</evidence>
<dbReference type="GO" id="GO:0005634">
    <property type="term" value="C:nucleus"/>
    <property type="evidence" value="ECO:0007669"/>
    <property type="project" value="UniProtKB-SubCell"/>
</dbReference>
<feature type="region of interest" description="Disordered" evidence="5">
    <location>
        <begin position="245"/>
        <end position="279"/>
    </location>
</feature>
<feature type="compositionally biased region" description="Polar residues" evidence="5">
    <location>
        <begin position="56"/>
        <end position="81"/>
    </location>
</feature>
<dbReference type="GO" id="GO:0010158">
    <property type="term" value="P:abaxial cell fate specification"/>
    <property type="evidence" value="ECO:0007669"/>
    <property type="project" value="InterPro"/>
</dbReference>
<accession>A0AAD5GLN8</accession>
<dbReference type="NCBIfam" id="TIGR01557">
    <property type="entry name" value="myb_SHAQKYF"/>
    <property type="match status" value="1"/>
</dbReference>
<dbReference type="SUPFAM" id="SSF46689">
    <property type="entry name" value="Homeodomain-like"/>
    <property type="match status" value="1"/>
</dbReference>
<evidence type="ECO:0000256" key="4">
    <source>
        <dbReference type="ARBA" id="ARBA00023242"/>
    </source>
</evidence>
<sequence>QPDLSLQISPPNTKPTSKTWTPSTQINHDQEHKQEQDQDLGHLWKRALNSQHHHTSTTIPPEQPSIGLNSTHPTHSTNPNLTHVHHLLSPQTTNQNNHLGFRSELGSPSSLTHVNNIPQSRFLSARFSTKRNMRTPRMRWTTTLHARFVHAVDLLGGHESISLAFYSSMTNVAVMSLGATPKAVLELMDVKDITLAHVKSHLQMYRTIKTTDHRATAPTDVHGNGSSRDICDDILLDIRNLKRADSSAEHGGSPKGHLEKDHQYGLWSNSSRKKQIQRA</sequence>
<evidence type="ECO:0000313" key="7">
    <source>
        <dbReference type="Proteomes" id="UP001206925"/>
    </source>
</evidence>
<evidence type="ECO:0000313" key="6">
    <source>
        <dbReference type="EMBL" id="KAI7744836.1"/>
    </source>
</evidence>
<keyword evidence="4" id="KW-0539">Nucleus</keyword>
<dbReference type="GO" id="GO:0000976">
    <property type="term" value="F:transcription cis-regulatory region binding"/>
    <property type="evidence" value="ECO:0007669"/>
    <property type="project" value="InterPro"/>
</dbReference>
<gene>
    <name evidence="6" type="ORF">M8C21_018228</name>
</gene>
<feature type="compositionally biased region" description="Low complexity" evidence="5">
    <location>
        <begin position="9"/>
        <end position="24"/>
    </location>
</feature>
<feature type="non-terminal residue" evidence="6">
    <location>
        <position position="1"/>
    </location>
</feature>
<dbReference type="Gene3D" id="1.10.10.60">
    <property type="entry name" value="Homeodomain-like"/>
    <property type="match status" value="1"/>
</dbReference>
<evidence type="ECO:0000256" key="1">
    <source>
        <dbReference type="ARBA" id="ARBA00004123"/>
    </source>
</evidence>
<proteinExistence type="predicted"/>
<feature type="compositionally biased region" description="Basic and acidic residues" evidence="5">
    <location>
        <begin position="28"/>
        <end position="38"/>
    </location>
</feature>
<comment type="caution">
    <text evidence="6">The sequence shown here is derived from an EMBL/GenBank/DDBJ whole genome shotgun (WGS) entry which is preliminary data.</text>
</comment>
<evidence type="ECO:0000256" key="5">
    <source>
        <dbReference type="SAM" id="MobiDB-lite"/>
    </source>
</evidence>
<dbReference type="InterPro" id="IPR044847">
    <property type="entry name" value="KAN_fam"/>
</dbReference>
<dbReference type="EMBL" id="JAMZMK010007432">
    <property type="protein sequence ID" value="KAI7744836.1"/>
    <property type="molecule type" value="Genomic_DNA"/>
</dbReference>
<keyword evidence="2" id="KW-0805">Transcription regulation</keyword>
<dbReference type="AlphaFoldDB" id="A0AAD5GLN8"/>
<feature type="region of interest" description="Disordered" evidence="5">
    <location>
        <begin position="1"/>
        <end position="38"/>
    </location>
</feature>
<dbReference type="Proteomes" id="UP001206925">
    <property type="component" value="Unassembled WGS sequence"/>
</dbReference>
<feature type="region of interest" description="Disordered" evidence="5">
    <location>
        <begin position="50"/>
        <end position="81"/>
    </location>
</feature>
<dbReference type="PANTHER" id="PTHR31496">
    <property type="entry name" value="TRANSCRIPTION FACTOR KAN2-RELATED"/>
    <property type="match status" value="1"/>
</dbReference>
<dbReference type="GO" id="GO:0006355">
    <property type="term" value="P:regulation of DNA-templated transcription"/>
    <property type="evidence" value="ECO:0007669"/>
    <property type="project" value="InterPro"/>
</dbReference>
<evidence type="ECO:0008006" key="8">
    <source>
        <dbReference type="Google" id="ProtNLM"/>
    </source>
</evidence>
<keyword evidence="3" id="KW-0804">Transcription</keyword>
<name>A0AAD5GLN8_AMBAR</name>
<comment type="subcellular location">
    <subcellularLocation>
        <location evidence="1">Nucleus</location>
    </subcellularLocation>
</comment>
<evidence type="ECO:0000256" key="2">
    <source>
        <dbReference type="ARBA" id="ARBA00023015"/>
    </source>
</evidence>
<dbReference type="InterPro" id="IPR006447">
    <property type="entry name" value="Myb_dom_plants"/>
</dbReference>
<reference evidence="6" key="1">
    <citation type="submission" date="2022-06" db="EMBL/GenBank/DDBJ databases">
        <title>Uncovering the hologenomic basis of an extraordinary plant invasion.</title>
        <authorList>
            <person name="Bieker V.C."/>
            <person name="Martin M.D."/>
            <person name="Gilbert T."/>
            <person name="Hodgins K."/>
            <person name="Battlay P."/>
            <person name="Petersen B."/>
            <person name="Wilson J."/>
        </authorList>
    </citation>
    <scope>NUCLEOTIDE SEQUENCE</scope>
    <source>
        <strain evidence="6">AA19_3_7</strain>
        <tissue evidence="6">Leaf</tissue>
    </source>
</reference>
<organism evidence="6 7">
    <name type="scientific">Ambrosia artemisiifolia</name>
    <name type="common">Common ragweed</name>
    <dbReference type="NCBI Taxonomy" id="4212"/>
    <lineage>
        <taxon>Eukaryota</taxon>
        <taxon>Viridiplantae</taxon>
        <taxon>Streptophyta</taxon>
        <taxon>Embryophyta</taxon>
        <taxon>Tracheophyta</taxon>
        <taxon>Spermatophyta</taxon>
        <taxon>Magnoliopsida</taxon>
        <taxon>eudicotyledons</taxon>
        <taxon>Gunneridae</taxon>
        <taxon>Pentapetalae</taxon>
        <taxon>asterids</taxon>
        <taxon>campanulids</taxon>
        <taxon>Asterales</taxon>
        <taxon>Asteraceae</taxon>
        <taxon>Asteroideae</taxon>
        <taxon>Heliantheae alliance</taxon>
        <taxon>Heliantheae</taxon>
        <taxon>Ambrosia</taxon>
    </lineage>
</organism>
<keyword evidence="7" id="KW-1185">Reference proteome</keyword>
<protein>
    <recommendedName>
        <fullName evidence="8">Transcription factor KAN2</fullName>
    </recommendedName>
</protein>
<dbReference type="InterPro" id="IPR009057">
    <property type="entry name" value="Homeodomain-like_sf"/>
</dbReference>
<dbReference type="PANTHER" id="PTHR31496:SF48">
    <property type="entry name" value="TRANSCRIPTION FACTOR KAN2-RELATED"/>
    <property type="match status" value="1"/>
</dbReference>